<evidence type="ECO:0000313" key="4">
    <source>
        <dbReference type="Proteomes" id="UP000011693"/>
    </source>
</evidence>
<gene>
    <name evidence="3" type="ORF">C482_02696</name>
</gene>
<comment type="caution">
    <text evidence="3">The sequence shown here is derived from an EMBL/GenBank/DDBJ whole genome shotgun (WGS) entry which is preliminary data.</text>
</comment>
<protein>
    <submittedName>
        <fullName evidence="3">UspA domain-containing protein</fullName>
    </submittedName>
</protein>
<keyword evidence="4" id="KW-1185">Reference proteome</keyword>
<dbReference type="InterPro" id="IPR006016">
    <property type="entry name" value="UspA"/>
</dbReference>
<accession>M0B3C8</accession>
<dbReference type="OrthoDB" id="14880at2157"/>
<dbReference type="RefSeq" id="WP_006165858.1">
    <property type="nucleotide sequence ID" value="NZ_AOIN01000021.1"/>
</dbReference>
<proteinExistence type="inferred from homology"/>
<evidence type="ECO:0000256" key="1">
    <source>
        <dbReference type="ARBA" id="ARBA00008791"/>
    </source>
</evidence>
<comment type="similarity">
    <text evidence="1">Belongs to the universal stress protein A family.</text>
</comment>
<evidence type="ECO:0000313" key="3">
    <source>
        <dbReference type="EMBL" id="ELZ05027.1"/>
    </source>
</evidence>
<dbReference type="CDD" id="cd00293">
    <property type="entry name" value="USP-like"/>
    <property type="match status" value="1"/>
</dbReference>
<dbReference type="PANTHER" id="PTHR46268">
    <property type="entry name" value="STRESS RESPONSE PROTEIN NHAX"/>
    <property type="match status" value="1"/>
</dbReference>
<reference evidence="3 4" key="1">
    <citation type="journal article" date="2014" name="PLoS Genet.">
        <title>Phylogenetically driven sequencing of extremely halophilic archaea reveals strategies for static and dynamic osmo-response.</title>
        <authorList>
            <person name="Becker E.A."/>
            <person name="Seitzer P.M."/>
            <person name="Tritt A."/>
            <person name="Larsen D."/>
            <person name="Krusor M."/>
            <person name="Yao A.I."/>
            <person name="Wu D."/>
            <person name="Madern D."/>
            <person name="Eisen J.A."/>
            <person name="Darling A.E."/>
            <person name="Facciotti M.T."/>
        </authorList>
    </citation>
    <scope>NUCLEOTIDE SEQUENCE [LARGE SCALE GENOMIC DNA]</scope>
    <source>
        <strain evidence="3 4">JCM 10990</strain>
    </source>
</reference>
<dbReference type="AlphaFoldDB" id="M0B3C8"/>
<dbReference type="EMBL" id="AOIN01000021">
    <property type="protein sequence ID" value="ELZ05027.1"/>
    <property type="molecule type" value="Genomic_DNA"/>
</dbReference>
<dbReference type="SUPFAM" id="SSF52402">
    <property type="entry name" value="Adenine nucleotide alpha hydrolases-like"/>
    <property type="match status" value="1"/>
</dbReference>
<dbReference type="PANTHER" id="PTHR46268:SF6">
    <property type="entry name" value="UNIVERSAL STRESS PROTEIN UP12"/>
    <property type="match status" value="1"/>
</dbReference>
<dbReference type="PRINTS" id="PR01438">
    <property type="entry name" value="UNVRSLSTRESS"/>
</dbReference>
<sequence length="147" mass="15573">MHCLVAIDGSDASKNALAHAIDVAEAMDGSVTAVHSVDPSVFEEGGTEPISGLGDADNRLVIERLDDAEARGLDVLEKAERVAEEHGASVETELLYGNPVGTITDYAEEFDALFVGHRGRSERTDLMIGSVAKSIVERATVPVTVVR</sequence>
<dbReference type="Pfam" id="PF00582">
    <property type="entry name" value="Usp"/>
    <property type="match status" value="1"/>
</dbReference>
<dbReference type="Proteomes" id="UP000011693">
    <property type="component" value="Unassembled WGS sequence"/>
</dbReference>
<dbReference type="STRING" id="1227492.C482_02696"/>
<dbReference type="PATRIC" id="fig|1227492.4.peg.522"/>
<dbReference type="InterPro" id="IPR006015">
    <property type="entry name" value="Universal_stress_UspA"/>
</dbReference>
<dbReference type="Gene3D" id="3.40.50.12370">
    <property type="match status" value="1"/>
</dbReference>
<name>M0B3C8_9EURY</name>
<feature type="domain" description="UspA" evidence="2">
    <location>
        <begin position="2"/>
        <end position="147"/>
    </location>
</feature>
<evidence type="ECO:0000259" key="2">
    <source>
        <dbReference type="Pfam" id="PF00582"/>
    </source>
</evidence>
<organism evidence="3 4">
    <name type="scientific">Natrialba chahannaoensis JCM 10990</name>
    <dbReference type="NCBI Taxonomy" id="1227492"/>
    <lineage>
        <taxon>Archaea</taxon>
        <taxon>Methanobacteriati</taxon>
        <taxon>Methanobacteriota</taxon>
        <taxon>Stenosarchaea group</taxon>
        <taxon>Halobacteria</taxon>
        <taxon>Halobacteriales</taxon>
        <taxon>Natrialbaceae</taxon>
        <taxon>Natrialba</taxon>
    </lineage>
</organism>